<dbReference type="KEGG" id="cme:CYME_CMI136C"/>
<proteinExistence type="predicted"/>
<dbReference type="SUPFAM" id="SSF46565">
    <property type="entry name" value="Chaperone J-domain"/>
    <property type="match status" value="1"/>
</dbReference>
<feature type="compositionally biased region" description="Polar residues" evidence="1">
    <location>
        <begin position="547"/>
        <end position="556"/>
    </location>
</feature>
<reference evidence="3 4" key="1">
    <citation type="journal article" date="2004" name="Nature">
        <title>Genome sequence of the ultrasmall unicellular red alga Cyanidioschyzon merolae 10D.</title>
        <authorList>
            <person name="Matsuzaki M."/>
            <person name="Misumi O."/>
            <person name="Shin-i T."/>
            <person name="Maruyama S."/>
            <person name="Takahara M."/>
            <person name="Miyagishima S."/>
            <person name="Mori T."/>
            <person name="Nishida K."/>
            <person name="Yagisawa F."/>
            <person name="Nishida K."/>
            <person name="Yoshida Y."/>
            <person name="Nishimura Y."/>
            <person name="Nakao S."/>
            <person name="Kobayashi T."/>
            <person name="Momoyama Y."/>
            <person name="Higashiyama T."/>
            <person name="Minoda A."/>
            <person name="Sano M."/>
            <person name="Nomoto H."/>
            <person name="Oishi K."/>
            <person name="Hayashi H."/>
            <person name="Ohta F."/>
            <person name="Nishizaka S."/>
            <person name="Haga S."/>
            <person name="Miura S."/>
            <person name="Morishita T."/>
            <person name="Kabeya Y."/>
            <person name="Terasawa K."/>
            <person name="Suzuki Y."/>
            <person name="Ishii Y."/>
            <person name="Asakawa S."/>
            <person name="Takano H."/>
            <person name="Ohta N."/>
            <person name="Kuroiwa H."/>
            <person name="Tanaka K."/>
            <person name="Shimizu N."/>
            <person name="Sugano S."/>
            <person name="Sato N."/>
            <person name="Nozaki H."/>
            <person name="Ogasawara N."/>
            <person name="Kohara Y."/>
            <person name="Kuroiwa T."/>
        </authorList>
    </citation>
    <scope>NUCLEOTIDE SEQUENCE [LARGE SCALE GENOMIC DNA]</scope>
    <source>
        <strain evidence="3 4">10D</strain>
    </source>
</reference>
<gene>
    <name evidence="3" type="ORF">CYME_CMI136C</name>
</gene>
<dbReference type="Gene3D" id="1.10.287.110">
    <property type="entry name" value="DnaJ domain"/>
    <property type="match status" value="1"/>
</dbReference>
<dbReference type="InterPro" id="IPR001623">
    <property type="entry name" value="DnaJ_domain"/>
</dbReference>
<dbReference type="SMART" id="SM00271">
    <property type="entry name" value="DnaJ"/>
    <property type="match status" value="1"/>
</dbReference>
<name>M1UR21_CYAM1</name>
<keyword evidence="4" id="KW-1185">Reference proteome</keyword>
<dbReference type="OrthoDB" id="10250354at2759"/>
<dbReference type="OMA" id="RRANARW"/>
<dbReference type="AlphaFoldDB" id="M1UR21"/>
<dbReference type="PROSITE" id="PS50076">
    <property type="entry name" value="DNAJ_2"/>
    <property type="match status" value="1"/>
</dbReference>
<dbReference type="eggNOG" id="KOG0550">
    <property type="taxonomic scope" value="Eukaryota"/>
</dbReference>
<feature type="domain" description="J" evidence="2">
    <location>
        <begin position="593"/>
        <end position="659"/>
    </location>
</feature>
<dbReference type="HOGENOM" id="CLU_416439_0_0_1"/>
<feature type="region of interest" description="Disordered" evidence="1">
    <location>
        <begin position="547"/>
        <end position="579"/>
    </location>
</feature>
<protein>
    <submittedName>
        <fullName evidence="3">Similar to protein with DnaJ domain</fullName>
    </submittedName>
</protein>
<dbReference type="CDD" id="cd06257">
    <property type="entry name" value="DnaJ"/>
    <property type="match status" value="1"/>
</dbReference>
<sequence length="659" mass="74437">MLVPLTKSVCFVSSCNKAGSLLVSESRKGTCVRKRQHAANSGFTQRRNCLQLCLSWQDELLRSCLNALSWLRGQKDAERNAATWARPAFAEGWFATNVFQVRQSQTDPEVASFLWSSKGLADEYASVVGTAPVSKDGRYFIVRLDVSGECFRSHVLPGQFIQIESPVDTGRRFLATIASPPRNAAGQFEILLDRDKLAGRWFRTRMEAPRTGDKVRISKALGRGIALPHGPIPAELFLFADHFHGFAAANSLFEWDDWRRCSGEGTVRKCQVRAVFFVDRLENVPFSFRFPLWIAYGIQMCLQQRDADLEDLVQKRILDVGKPESTAALICVGNSAFERQIHTLLRGRGLRESAIAEITQRTMMADMSLLNQTQIRNVGASNIATANESADRYDARFSSRPHAPGEYAATPHAWQVRVWGAATQPQSQSQTFRIWSRPEDLNPASGGDDDHNAVASTSSNSARHFDGVEHNGAAVEDEVTDGYYEEEENDDDDDEWERWFAANTESWSVRFDDDIWNSYWKSWEQEQARWTAAGGDWTEYAQDSWRGNANSYQSNTNRRDDWGRGAYGGNDGNTRGHQGGSDRGFAATFGSMDLYAVLGVSRTASHAEIKKAYRKLAREWHPDMHRNENEEAKRRMQRIVFAYSVLRDESSRRRYDLGI</sequence>
<evidence type="ECO:0000313" key="3">
    <source>
        <dbReference type="EMBL" id="BAM80021.1"/>
    </source>
</evidence>
<evidence type="ECO:0000259" key="2">
    <source>
        <dbReference type="PROSITE" id="PS50076"/>
    </source>
</evidence>
<evidence type="ECO:0000313" key="4">
    <source>
        <dbReference type="Proteomes" id="UP000007014"/>
    </source>
</evidence>
<dbReference type="EMBL" id="AP006491">
    <property type="protein sequence ID" value="BAM80021.1"/>
    <property type="molecule type" value="Genomic_DNA"/>
</dbReference>
<evidence type="ECO:0000256" key="1">
    <source>
        <dbReference type="SAM" id="MobiDB-lite"/>
    </source>
</evidence>
<dbReference type="Proteomes" id="UP000007014">
    <property type="component" value="Chromosome 9"/>
</dbReference>
<dbReference type="PANTHER" id="PTHR24074">
    <property type="entry name" value="CO-CHAPERONE PROTEIN DJLA"/>
    <property type="match status" value="1"/>
</dbReference>
<dbReference type="STRING" id="280699.M1UR21"/>
<dbReference type="Gramene" id="CMI136CT">
    <property type="protein sequence ID" value="CMI136CT"/>
    <property type="gene ID" value="CMI136C"/>
</dbReference>
<feature type="compositionally biased region" description="Gly residues" evidence="1">
    <location>
        <begin position="565"/>
        <end position="579"/>
    </location>
</feature>
<dbReference type="Pfam" id="PF00226">
    <property type="entry name" value="DnaJ"/>
    <property type="match status" value="1"/>
</dbReference>
<reference evidence="3 4" key="2">
    <citation type="journal article" date="2007" name="BMC Biol.">
        <title>A 100%-complete sequence reveals unusually simple genomic features in the hot-spring red alga Cyanidioschyzon merolae.</title>
        <authorList>
            <person name="Nozaki H."/>
            <person name="Takano H."/>
            <person name="Misumi O."/>
            <person name="Terasawa K."/>
            <person name="Matsuzaki M."/>
            <person name="Maruyama S."/>
            <person name="Nishida K."/>
            <person name="Yagisawa F."/>
            <person name="Yoshida Y."/>
            <person name="Fujiwara T."/>
            <person name="Takio S."/>
            <person name="Tamura K."/>
            <person name="Chung S.J."/>
            <person name="Nakamura S."/>
            <person name="Kuroiwa H."/>
            <person name="Tanaka K."/>
            <person name="Sato N."/>
            <person name="Kuroiwa T."/>
        </authorList>
    </citation>
    <scope>NUCLEOTIDE SEQUENCE [LARGE SCALE GENOMIC DNA]</scope>
    <source>
        <strain evidence="3 4">10D</strain>
    </source>
</reference>
<dbReference type="InterPro" id="IPR050817">
    <property type="entry name" value="DjlA_DnaK_co-chaperone"/>
</dbReference>
<organism evidence="3 4">
    <name type="scientific">Cyanidioschyzon merolae (strain NIES-3377 / 10D)</name>
    <name type="common">Unicellular red alga</name>
    <dbReference type="NCBI Taxonomy" id="280699"/>
    <lineage>
        <taxon>Eukaryota</taxon>
        <taxon>Rhodophyta</taxon>
        <taxon>Bangiophyceae</taxon>
        <taxon>Cyanidiales</taxon>
        <taxon>Cyanidiaceae</taxon>
        <taxon>Cyanidioschyzon</taxon>
    </lineage>
</organism>
<dbReference type="PRINTS" id="PR00625">
    <property type="entry name" value="JDOMAIN"/>
</dbReference>
<dbReference type="RefSeq" id="XP_005536307.1">
    <property type="nucleotide sequence ID" value="XM_005536250.1"/>
</dbReference>
<dbReference type="InterPro" id="IPR036869">
    <property type="entry name" value="J_dom_sf"/>
</dbReference>
<dbReference type="GeneID" id="16993765"/>
<accession>M1UR21</accession>